<feature type="binding site" evidence="8">
    <location>
        <position position="168"/>
    </location>
    <ligand>
        <name>a divalent metal cation</name>
        <dbReference type="ChEBI" id="CHEBI:60240"/>
    </ligand>
</feature>
<accession>E1ZSS1</accession>
<organism evidence="11">
    <name type="scientific">Chlorella variabilis</name>
    <name type="common">Green alga</name>
    <dbReference type="NCBI Taxonomy" id="554065"/>
    <lineage>
        <taxon>Eukaryota</taxon>
        <taxon>Viridiplantae</taxon>
        <taxon>Chlorophyta</taxon>
        <taxon>core chlorophytes</taxon>
        <taxon>Trebouxiophyceae</taxon>
        <taxon>Chlorellales</taxon>
        <taxon>Chlorellaceae</taxon>
        <taxon>Chlorella clade</taxon>
        <taxon>Chlorella</taxon>
    </lineage>
</organism>
<keyword evidence="4" id="KW-0156">Chromatin regulator</keyword>
<comment type="similarity">
    <text evidence="1">Belongs to the histone deacetylase family. HD type 1 subfamily.</text>
</comment>
<feature type="domain" description="Histone deacetylase" evidence="9">
    <location>
        <begin position="23"/>
        <end position="313"/>
    </location>
</feature>
<comment type="catalytic activity">
    <reaction evidence="5">
        <text>N(6)-acetyl-L-lysyl-[histone] + H2O = L-lysyl-[histone] + acetate</text>
        <dbReference type="Rhea" id="RHEA:58196"/>
        <dbReference type="Rhea" id="RHEA-COMP:9845"/>
        <dbReference type="Rhea" id="RHEA-COMP:11338"/>
        <dbReference type="ChEBI" id="CHEBI:15377"/>
        <dbReference type="ChEBI" id="CHEBI:29969"/>
        <dbReference type="ChEBI" id="CHEBI:30089"/>
        <dbReference type="ChEBI" id="CHEBI:61930"/>
        <dbReference type="EC" id="3.5.1.98"/>
    </reaction>
</comment>
<keyword evidence="3" id="KW-0378">Hydrolase</keyword>
<dbReference type="GO" id="GO:0040029">
    <property type="term" value="P:epigenetic regulation of gene expression"/>
    <property type="evidence" value="ECO:0007669"/>
    <property type="project" value="TreeGrafter"/>
</dbReference>
<evidence type="ECO:0000256" key="4">
    <source>
        <dbReference type="ARBA" id="ARBA00022853"/>
    </source>
</evidence>
<dbReference type="InterPro" id="IPR037138">
    <property type="entry name" value="His_deacetylse_dom_sf"/>
</dbReference>
<dbReference type="Pfam" id="PF00850">
    <property type="entry name" value="Hist_deacetyl"/>
    <property type="match status" value="1"/>
</dbReference>
<proteinExistence type="inferred from homology"/>
<evidence type="ECO:0000259" key="9">
    <source>
        <dbReference type="Pfam" id="PF00850"/>
    </source>
</evidence>
<evidence type="ECO:0000256" key="8">
    <source>
        <dbReference type="PIRSR" id="PIRSR037913-3"/>
    </source>
</evidence>
<keyword evidence="8" id="KW-0479">Metal-binding</keyword>
<feature type="binding site" evidence="8">
    <location>
        <position position="257"/>
    </location>
    <ligand>
        <name>a divalent metal cation</name>
        <dbReference type="ChEBI" id="CHEBI:60240"/>
    </ligand>
</feature>
<feature type="active site" description="Proton acceptor" evidence="6">
    <location>
        <position position="131"/>
    </location>
</feature>
<dbReference type="InterPro" id="IPR000286">
    <property type="entry name" value="HDACs"/>
</dbReference>
<evidence type="ECO:0000256" key="1">
    <source>
        <dbReference type="ARBA" id="ARBA00006457"/>
    </source>
</evidence>
<dbReference type="STRING" id="554065.E1ZSS1"/>
<name>E1ZSS1_CHLVA</name>
<gene>
    <name evidence="10" type="ORF">CHLNCDRAFT_9525</name>
</gene>
<dbReference type="EMBL" id="GL433867">
    <property type="protein sequence ID" value="EFN51198.1"/>
    <property type="molecule type" value="Genomic_DNA"/>
</dbReference>
<reference evidence="10 11" key="1">
    <citation type="journal article" date="2010" name="Plant Cell">
        <title>The Chlorella variabilis NC64A genome reveals adaptation to photosymbiosis, coevolution with viruses, and cryptic sex.</title>
        <authorList>
            <person name="Blanc G."/>
            <person name="Duncan G."/>
            <person name="Agarkova I."/>
            <person name="Borodovsky M."/>
            <person name="Gurnon J."/>
            <person name="Kuo A."/>
            <person name="Lindquist E."/>
            <person name="Lucas S."/>
            <person name="Pangilinan J."/>
            <person name="Polle J."/>
            <person name="Salamov A."/>
            <person name="Terry A."/>
            <person name="Yamada T."/>
            <person name="Dunigan D.D."/>
            <person name="Grigoriev I.V."/>
            <person name="Claverie J.M."/>
            <person name="Van Etten J.L."/>
        </authorList>
    </citation>
    <scope>NUCLEOTIDE SEQUENCE [LARGE SCALE GENOMIC DNA]</scope>
    <source>
        <strain evidence="10 11">NC64A</strain>
    </source>
</reference>
<dbReference type="GO" id="GO:0000118">
    <property type="term" value="C:histone deacetylase complex"/>
    <property type="evidence" value="ECO:0007669"/>
    <property type="project" value="UniProtKB-ARBA"/>
</dbReference>
<dbReference type="InterPro" id="IPR023801">
    <property type="entry name" value="His_deacetylse_dom"/>
</dbReference>
<dbReference type="eggNOG" id="KOG1342">
    <property type="taxonomic scope" value="Eukaryota"/>
</dbReference>
<feature type="non-terminal residue" evidence="10">
    <location>
        <position position="1"/>
    </location>
</feature>
<evidence type="ECO:0000256" key="5">
    <source>
        <dbReference type="ARBA" id="ARBA00048287"/>
    </source>
</evidence>
<evidence type="ECO:0000256" key="7">
    <source>
        <dbReference type="PIRSR" id="PIRSR037913-2"/>
    </source>
</evidence>
<dbReference type="GO" id="GO:0141221">
    <property type="term" value="F:histone deacetylase activity, hydrolytic mechanism"/>
    <property type="evidence" value="ECO:0007669"/>
    <property type="project" value="UniProtKB-EC"/>
</dbReference>
<evidence type="ECO:0000256" key="6">
    <source>
        <dbReference type="PIRSR" id="PIRSR037913-1"/>
    </source>
</evidence>
<dbReference type="InParanoid" id="E1ZSS1"/>
<dbReference type="PRINTS" id="PR01271">
    <property type="entry name" value="HISDACETLASE"/>
</dbReference>
<dbReference type="GeneID" id="17350633"/>
<dbReference type="InterPro" id="IPR003084">
    <property type="entry name" value="HDAC_I/II"/>
</dbReference>
<evidence type="ECO:0000313" key="10">
    <source>
        <dbReference type="EMBL" id="EFN51198.1"/>
    </source>
</evidence>
<feature type="binding site" evidence="7">
    <location>
        <position position="89"/>
    </location>
    <ligand>
        <name>substrate</name>
    </ligand>
</feature>
<evidence type="ECO:0000256" key="3">
    <source>
        <dbReference type="ARBA" id="ARBA00022801"/>
    </source>
</evidence>
<dbReference type="RefSeq" id="XP_005843300.1">
    <property type="nucleotide sequence ID" value="XM_005843238.1"/>
</dbReference>
<dbReference type="GO" id="GO:0046872">
    <property type="term" value="F:metal ion binding"/>
    <property type="evidence" value="ECO:0007669"/>
    <property type="project" value="UniProtKB-KW"/>
</dbReference>
<dbReference type="PANTHER" id="PTHR10625">
    <property type="entry name" value="HISTONE DEACETYLASE HDAC1-RELATED"/>
    <property type="match status" value="1"/>
</dbReference>
<protein>
    <recommendedName>
        <fullName evidence="2">histone deacetylase</fullName>
        <ecNumber evidence="2">3.5.1.98</ecNumber>
    </recommendedName>
</protein>
<keyword evidence="11" id="KW-1185">Reference proteome</keyword>
<dbReference type="Gene3D" id="3.40.800.20">
    <property type="entry name" value="Histone deacetylase domain"/>
    <property type="match status" value="1"/>
</dbReference>
<dbReference type="PANTHER" id="PTHR10625:SF10">
    <property type="entry name" value="HISTONE DEACETYLASE HDAC1"/>
    <property type="match status" value="1"/>
</dbReference>
<feature type="non-terminal residue" evidence="10">
    <location>
        <position position="335"/>
    </location>
</feature>
<dbReference type="PRINTS" id="PR01270">
    <property type="entry name" value="HDASUPER"/>
</dbReference>
<evidence type="ECO:0000313" key="11">
    <source>
        <dbReference type="Proteomes" id="UP000008141"/>
    </source>
</evidence>
<sequence length="335" mass="35170">AGGPRPLLYAKSARLAELSRLLPVNQDRTALVHSLIDAYGLLEGCAVEEARPASLAQLLQYHSRDYLAALALWDQLPERRRADFGLEDDCPPFHGLYELAALTAGGSLAAAAGLCSRLHRTAVHLDGGRHHARKSRAAGFCYTNDVVLAILQLLGSFKRVLYLDLDVHHGDVVEEAFQLTSRVLTISLHKHAPGFFPGTGGGGGTGGGTGGGAGFALNLPLRDGLRDGLFVRAFEEVAGGAVAAYQPDCLVVQCGVDGLAHDPLAASWALTPAAFAACARRAAAWGRPLLVLGGGGYDSPSAACTWAGVVAALLGMQLPDDIPEHEYFGRYGPGF</sequence>
<dbReference type="EC" id="3.5.1.98" evidence="2"/>
<dbReference type="AlphaFoldDB" id="E1ZSS1"/>
<dbReference type="SUPFAM" id="SSF52768">
    <property type="entry name" value="Arginase/deacetylase"/>
    <property type="match status" value="1"/>
</dbReference>
<dbReference type="Proteomes" id="UP000008141">
    <property type="component" value="Unassembled WGS sequence"/>
</dbReference>
<feature type="binding site" evidence="7">
    <location>
        <position position="297"/>
    </location>
    <ligand>
        <name>substrate</name>
    </ligand>
</feature>
<feature type="binding site" evidence="8">
    <location>
        <position position="166"/>
    </location>
    <ligand>
        <name>a divalent metal cation</name>
        <dbReference type="ChEBI" id="CHEBI:60240"/>
    </ligand>
</feature>
<dbReference type="PIRSF" id="PIRSF037913">
    <property type="entry name" value="His_deacetylse_1"/>
    <property type="match status" value="1"/>
</dbReference>
<evidence type="ECO:0000256" key="2">
    <source>
        <dbReference type="ARBA" id="ARBA00012111"/>
    </source>
</evidence>
<dbReference type="InterPro" id="IPR023696">
    <property type="entry name" value="Ureohydrolase_dom_sf"/>
</dbReference>
<dbReference type="KEGG" id="cvr:CHLNCDRAFT_9525"/>
<feature type="binding site" evidence="7">
    <location>
        <position position="139"/>
    </location>
    <ligand>
        <name>substrate</name>
    </ligand>
</feature>
<dbReference type="OrthoDB" id="73273at2759"/>